<evidence type="ECO:0000256" key="1">
    <source>
        <dbReference type="ARBA" id="ARBA00009437"/>
    </source>
</evidence>
<evidence type="ECO:0000256" key="4">
    <source>
        <dbReference type="ARBA" id="ARBA00023163"/>
    </source>
</evidence>
<evidence type="ECO:0000256" key="2">
    <source>
        <dbReference type="ARBA" id="ARBA00023015"/>
    </source>
</evidence>
<dbReference type="InterPro" id="IPR036388">
    <property type="entry name" value="WH-like_DNA-bd_sf"/>
</dbReference>
<dbReference type="InterPro" id="IPR005119">
    <property type="entry name" value="LysR_subst-bd"/>
</dbReference>
<dbReference type="PANTHER" id="PTHR30537">
    <property type="entry name" value="HTH-TYPE TRANSCRIPTIONAL REGULATOR"/>
    <property type="match status" value="1"/>
</dbReference>
<dbReference type="PRINTS" id="PR00039">
    <property type="entry name" value="HTHLYSR"/>
</dbReference>
<keyword evidence="3" id="KW-0238">DNA-binding</keyword>
<dbReference type="Proteomes" id="UP000247620">
    <property type="component" value="Unassembled WGS sequence"/>
</dbReference>
<dbReference type="EMBL" id="QJRO01000019">
    <property type="protein sequence ID" value="PYB76452.1"/>
    <property type="molecule type" value="Genomic_DNA"/>
</dbReference>
<dbReference type="GO" id="GO:0003700">
    <property type="term" value="F:DNA-binding transcription factor activity"/>
    <property type="evidence" value="ECO:0007669"/>
    <property type="project" value="InterPro"/>
</dbReference>
<comment type="caution">
    <text evidence="6">The sequence shown here is derived from an EMBL/GenBank/DDBJ whole genome shotgun (WGS) entry which is preliminary data.</text>
</comment>
<evidence type="ECO:0000313" key="6">
    <source>
        <dbReference type="EMBL" id="PYB76452.1"/>
    </source>
</evidence>
<dbReference type="AlphaFoldDB" id="A0A2V4HMW4"/>
<evidence type="ECO:0000256" key="3">
    <source>
        <dbReference type="ARBA" id="ARBA00023125"/>
    </source>
</evidence>
<dbReference type="GO" id="GO:0043565">
    <property type="term" value="F:sequence-specific DNA binding"/>
    <property type="evidence" value="ECO:0007669"/>
    <property type="project" value="TreeGrafter"/>
</dbReference>
<feature type="domain" description="HTH lysR-type" evidence="5">
    <location>
        <begin position="7"/>
        <end position="64"/>
    </location>
</feature>
<proteinExistence type="inferred from homology"/>
<reference evidence="6 7" key="1">
    <citation type="submission" date="2018-06" db="EMBL/GenBank/DDBJ databases">
        <title>Pseudomonas diversity within urban Lake Michigan freshwaters.</title>
        <authorList>
            <person name="Batrich M."/>
            <person name="Hatzopoulos T."/>
            <person name="Putonti C."/>
        </authorList>
    </citation>
    <scope>NUCLEOTIDE SEQUENCE [LARGE SCALE GENOMIC DNA]</scope>
    <source>
        <strain evidence="6 7">LBp-160603</strain>
    </source>
</reference>
<keyword evidence="4" id="KW-0804">Transcription</keyword>
<comment type="similarity">
    <text evidence="1">Belongs to the LysR transcriptional regulatory family.</text>
</comment>
<sequence length="310" mass="33756">MAEDRLPPLNAVRAFEAAARLGSYVAASQALHVTQPAIGRHVKNLEAWLGVRLLERSPRGVTLTLPGAHYYKAAAEALQILADAGARLAQRGDERWLRILCVPAFASRWLTPRIDTLRSLRPDLRIAIEPNATFTSVDARQADLGIAFGLPGELNGVREVLIRPKVFAVCAPSYLAQLHAGLSAADLPALRLIHVDDGTWWNSWFAANGLRVRVKADTSHISNDIVLNLAQRGHGIALATEVLVGRELREGSLVRCVEQAVALESYQLLTPTQPPSADALWFMDWLGGSLREEFPDALVVAQKPSHAGDT</sequence>
<organism evidence="6 7">
    <name type="scientific">Pseudomonas soli</name>
    <dbReference type="NCBI Taxonomy" id="1306993"/>
    <lineage>
        <taxon>Bacteria</taxon>
        <taxon>Pseudomonadati</taxon>
        <taxon>Pseudomonadota</taxon>
        <taxon>Gammaproteobacteria</taxon>
        <taxon>Pseudomonadales</taxon>
        <taxon>Pseudomonadaceae</taxon>
        <taxon>Pseudomonas</taxon>
    </lineage>
</organism>
<name>A0A2V4HMW4_9PSED</name>
<dbReference type="GO" id="GO:0006351">
    <property type="term" value="P:DNA-templated transcription"/>
    <property type="evidence" value="ECO:0007669"/>
    <property type="project" value="TreeGrafter"/>
</dbReference>
<dbReference type="Pfam" id="PF03466">
    <property type="entry name" value="LysR_substrate"/>
    <property type="match status" value="1"/>
</dbReference>
<dbReference type="Gene3D" id="3.40.190.10">
    <property type="entry name" value="Periplasmic binding protein-like II"/>
    <property type="match status" value="2"/>
</dbReference>
<accession>A0A2V4HMW4</accession>
<dbReference type="InterPro" id="IPR000847">
    <property type="entry name" value="LysR_HTH_N"/>
</dbReference>
<keyword evidence="2" id="KW-0805">Transcription regulation</keyword>
<gene>
    <name evidence="6" type="ORF">DMX07_21685</name>
</gene>
<evidence type="ECO:0000313" key="7">
    <source>
        <dbReference type="Proteomes" id="UP000247620"/>
    </source>
</evidence>
<dbReference type="Gene3D" id="1.10.10.10">
    <property type="entry name" value="Winged helix-like DNA-binding domain superfamily/Winged helix DNA-binding domain"/>
    <property type="match status" value="1"/>
</dbReference>
<dbReference type="PANTHER" id="PTHR30537:SF79">
    <property type="entry name" value="TRANSCRIPTIONAL REGULATOR-RELATED"/>
    <property type="match status" value="1"/>
</dbReference>
<dbReference type="PROSITE" id="PS50931">
    <property type="entry name" value="HTH_LYSR"/>
    <property type="match status" value="1"/>
</dbReference>
<dbReference type="InterPro" id="IPR058163">
    <property type="entry name" value="LysR-type_TF_proteobact-type"/>
</dbReference>
<protein>
    <submittedName>
        <fullName evidence="6">LysR family transcriptional regulator</fullName>
    </submittedName>
</protein>
<dbReference type="Pfam" id="PF00126">
    <property type="entry name" value="HTH_1"/>
    <property type="match status" value="1"/>
</dbReference>
<dbReference type="RefSeq" id="WP_110703427.1">
    <property type="nucleotide sequence ID" value="NZ_QJRO01000019.1"/>
</dbReference>
<dbReference type="SUPFAM" id="SSF46785">
    <property type="entry name" value="Winged helix' DNA-binding domain"/>
    <property type="match status" value="1"/>
</dbReference>
<dbReference type="InterPro" id="IPR036390">
    <property type="entry name" value="WH_DNA-bd_sf"/>
</dbReference>
<dbReference type="SUPFAM" id="SSF53850">
    <property type="entry name" value="Periplasmic binding protein-like II"/>
    <property type="match status" value="1"/>
</dbReference>
<evidence type="ECO:0000259" key="5">
    <source>
        <dbReference type="PROSITE" id="PS50931"/>
    </source>
</evidence>